<evidence type="ECO:0000256" key="2">
    <source>
        <dbReference type="SAM" id="SignalP"/>
    </source>
</evidence>
<name>A0ABR3L5R7_9TELE</name>
<evidence type="ECO:0008006" key="5">
    <source>
        <dbReference type="Google" id="ProtNLM"/>
    </source>
</evidence>
<gene>
    <name evidence="3" type="ORF">QQF64_021525</name>
</gene>
<comment type="caution">
    <text evidence="3">The sequence shown here is derived from an EMBL/GenBank/DDBJ whole genome shotgun (WGS) entry which is preliminary data.</text>
</comment>
<evidence type="ECO:0000313" key="4">
    <source>
        <dbReference type="Proteomes" id="UP001558613"/>
    </source>
</evidence>
<evidence type="ECO:0000256" key="1">
    <source>
        <dbReference type="SAM" id="MobiDB-lite"/>
    </source>
</evidence>
<feature type="signal peptide" evidence="2">
    <location>
        <begin position="1"/>
        <end position="40"/>
    </location>
</feature>
<sequence>MRSCMRAARTSCHAVLLFRREAVVWLLDVMLSDGSFVVEAQQICCDVETAMRGLLLFSSLLSPHPTKPKSLSDYGRTSRDTQQQLPLE</sequence>
<evidence type="ECO:0000313" key="3">
    <source>
        <dbReference type="EMBL" id="KAL1248207.1"/>
    </source>
</evidence>
<feature type="chain" id="PRO_5046813030" description="Secreted protein" evidence="2">
    <location>
        <begin position="41"/>
        <end position="88"/>
    </location>
</feature>
<dbReference type="Proteomes" id="UP001558613">
    <property type="component" value="Unassembled WGS sequence"/>
</dbReference>
<feature type="region of interest" description="Disordered" evidence="1">
    <location>
        <begin position="61"/>
        <end position="88"/>
    </location>
</feature>
<reference evidence="3 4" key="1">
    <citation type="submission" date="2023-09" db="EMBL/GenBank/DDBJ databases">
        <authorList>
            <person name="Wang M."/>
        </authorList>
    </citation>
    <scope>NUCLEOTIDE SEQUENCE [LARGE SCALE GENOMIC DNA]</scope>
    <source>
        <strain evidence="3">GT-2023</strain>
        <tissue evidence="3">Liver</tissue>
    </source>
</reference>
<accession>A0ABR3L5R7</accession>
<proteinExistence type="predicted"/>
<protein>
    <recommendedName>
        <fullName evidence="5">Secreted protein</fullName>
    </recommendedName>
</protein>
<organism evidence="3 4">
    <name type="scientific">Cirrhinus molitorella</name>
    <name type="common">mud carp</name>
    <dbReference type="NCBI Taxonomy" id="172907"/>
    <lineage>
        <taxon>Eukaryota</taxon>
        <taxon>Metazoa</taxon>
        <taxon>Chordata</taxon>
        <taxon>Craniata</taxon>
        <taxon>Vertebrata</taxon>
        <taxon>Euteleostomi</taxon>
        <taxon>Actinopterygii</taxon>
        <taxon>Neopterygii</taxon>
        <taxon>Teleostei</taxon>
        <taxon>Ostariophysi</taxon>
        <taxon>Cypriniformes</taxon>
        <taxon>Cyprinidae</taxon>
        <taxon>Labeoninae</taxon>
        <taxon>Labeonini</taxon>
        <taxon>Cirrhinus</taxon>
    </lineage>
</organism>
<keyword evidence="2" id="KW-0732">Signal</keyword>
<dbReference type="EMBL" id="JAYMGO010000024">
    <property type="protein sequence ID" value="KAL1248207.1"/>
    <property type="molecule type" value="Genomic_DNA"/>
</dbReference>
<keyword evidence="4" id="KW-1185">Reference proteome</keyword>